<dbReference type="Proteomes" id="UP000778578">
    <property type="component" value="Unassembled WGS sequence"/>
</dbReference>
<feature type="transmembrane region" description="Helical" evidence="1">
    <location>
        <begin position="106"/>
        <end position="128"/>
    </location>
</feature>
<evidence type="ECO:0000256" key="1">
    <source>
        <dbReference type="SAM" id="Phobius"/>
    </source>
</evidence>
<evidence type="ECO:0000313" key="2">
    <source>
        <dbReference type="EMBL" id="MBY8882568.1"/>
    </source>
</evidence>
<comment type="caution">
    <text evidence="2">The sequence shown here is derived from an EMBL/GenBank/DDBJ whole genome shotgun (WGS) entry which is preliminary data.</text>
</comment>
<keyword evidence="1" id="KW-1133">Transmembrane helix</keyword>
<accession>A0ABS7QHD3</accession>
<keyword evidence="1" id="KW-0812">Transmembrane</keyword>
<reference evidence="2 3" key="1">
    <citation type="submission" date="2021-08" db="EMBL/GenBank/DDBJ databases">
        <title>WGS of actinomycetes from Thailand.</title>
        <authorList>
            <person name="Thawai C."/>
        </authorList>
    </citation>
    <scope>NUCLEOTIDE SEQUENCE [LARGE SCALE GENOMIC DNA]</scope>
    <source>
        <strain evidence="2 3">PLK6-54</strain>
    </source>
</reference>
<keyword evidence="1" id="KW-0472">Membrane</keyword>
<name>A0ABS7QHD3_9ACTN</name>
<protein>
    <submittedName>
        <fullName evidence="2">Uncharacterized protein</fullName>
    </submittedName>
</protein>
<dbReference type="RefSeq" id="WP_222968985.1">
    <property type="nucleotide sequence ID" value="NZ_JAINZZ010000077.1"/>
</dbReference>
<gene>
    <name evidence="2" type="ORF">K7862_33745</name>
</gene>
<keyword evidence="3" id="KW-1185">Reference proteome</keyword>
<sequence>MARSIVAGAAGRGPGAEMAHGRVDGGAVRRFGPGWVWLAVMVADLAVSCVVVHACWAALLSHAEEGGPRVAPSGSLTWFAVLLTVSVGATWYAALRRRTHPQSVRAAFAVSLIRLILLSLAVGLPYAVERGCGC</sequence>
<feature type="transmembrane region" description="Helical" evidence="1">
    <location>
        <begin position="75"/>
        <end position="94"/>
    </location>
</feature>
<proteinExistence type="predicted"/>
<organism evidence="2 3">
    <name type="scientific">Actinacidiphila acidipaludis</name>
    <dbReference type="NCBI Taxonomy" id="2873382"/>
    <lineage>
        <taxon>Bacteria</taxon>
        <taxon>Bacillati</taxon>
        <taxon>Actinomycetota</taxon>
        <taxon>Actinomycetes</taxon>
        <taxon>Kitasatosporales</taxon>
        <taxon>Streptomycetaceae</taxon>
        <taxon>Actinacidiphila</taxon>
    </lineage>
</organism>
<dbReference type="EMBL" id="JAINZZ010000077">
    <property type="protein sequence ID" value="MBY8882568.1"/>
    <property type="molecule type" value="Genomic_DNA"/>
</dbReference>
<evidence type="ECO:0000313" key="3">
    <source>
        <dbReference type="Proteomes" id="UP000778578"/>
    </source>
</evidence>
<feature type="transmembrane region" description="Helical" evidence="1">
    <location>
        <begin position="35"/>
        <end position="63"/>
    </location>
</feature>